<keyword evidence="5 8" id="KW-0378">Hydrolase</keyword>
<dbReference type="InterPro" id="IPR050738">
    <property type="entry name" value="Sulfatase"/>
</dbReference>
<comment type="cofactor">
    <cofactor evidence="1">
        <name>Ca(2+)</name>
        <dbReference type="ChEBI" id="CHEBI:29108"/>
    </cofactor>
</comment>
<proteinExistence type="inferred from homology"/>
<evidence type="ECO:0000256" key="5">
    <source>
        <dbReference type="ARBA" id="ARBA00022801"/>
    </source>
</evidence>
<dbReference type="SUPFAM" id="SSF53649">
    <property type="entry name" value="Alkaline phosphatase-like"/>
    <property type="match status" value="1"/>
</dbReference>
<sequence length="483" mass="52822">MGTSLPLPLLAELEFVFAVSGKDRRIFASTKRVIMKKLYCLLVILFGATAAVRADSPNLILILTDDQGWSQRSGFMDPENPESRSGYLHTPSMDRIAEEGMRFTGGYSPAPLCTPTRRSILCGTSAARSGSEFVSQWVPADHLTVPRALKQANPDYQCAHFGKWGEKMISSPEECGYDVSDGHTGNVTGGMVDKMQPAHLVEDPKRTGTVTDRSIEFIRKQAKAGKPFYAQVSYYAVHLRTELLQTSLEKYQDKGAPDRAYSQGWAGMLEELDSGIGRLLDELDALGISDNTYVVFTTDNGGRGTVPGGDPKSPAPNVPLSGAKHSLLEGGIRVPLMVRGPSIEAGSVCRVPVAGYDFLPTFYELAGGKGKLSKELDGGSFVTLFSNPESGSVERSMDGLVFSRPRQRMAALRTGPWKLLAEVNAKREIQSAKLFNVVQDIAEKHDRSVMQADKAKQLQARLQTYLETVVDPSPTVRRRKKTD</sequence>
<dbReference type="GO" id="GO:0046872">
    <property type="term" value="F:metal ion binding"/>
    <property type="evidence" value="ECO:0007669"/>
    <property type="project" value="UniProtKB-KW"/>
</dbReference>
<dbReference type="EMBL" id="CP036272">
    <property type="protein sequence ID" value="QDT59357.1"/>
    <property type="molecule type" value="Genomic_DNA"/>
</dbReference>
<dbReference type="InterPro" id="IPR017850">
    <property type="entry name" value="Alkaline_phosphatase_core_sf"/>
</dbReference>
<evidence type="ECO:0000256" key="2">
    <source>
        <dbReference type="ARBA" id="ARBA00008779"/>
    </source>
</evidence>
<dbReference type="Gene3D" id="3.30.1120.10">
    <property type="match status" value="1"/>
</dbReference>
<evidence type="ECO:0000313" key="8">
    <source>
        <dbReference type="EMBL" id="QDT59357.1"/>
    </source>
</evidence>
<keyword evidence="9" id="KW-1185">Reference proteome</keyword>
<dbReference type="PANTHER" id="PTHR42693:SF42">
    <property type="entry name" value="ARYLSULFATASE G"/>
    <property type="match status" value="1"/>
</dbReference>
<dbReference type="Gene3D" id="3.40.720.10">
    <property type="entry name" value="Alkaline Phosphatase, subunit A"/>
    <property type="match status" value="1"/>
</dbReference>
<evidence type="ECO:0000259" key="7">
    <source>
        <dbReference type="Pfam" id="PF00884"/>
    </source>
</evidence>
<keyword evidence="4" id="KW-0732">Signal</keyword>
<evidence type="ECO:0000256" key="4">
    <source>
        <dbReference type="ARBA" id="ARBA00022729"/>
    </source>
</evidence>
<comment type="similarity">
    <text evidence="2">Belongs to the sulfatase family.</text>
</comment>
<dbReference type="InterPro" id="IPR000917">
    <property type="entry name" value="Sulfatase_N"/>
</dbReference>
<dbReference type="EC" id="3.1.6.1" evidence="8"/>
<evidence type="ECO:0000256" key="3">
    <source>
        <dbReference type="ARBA" id="ARBA00022723"/>
    </source>
</evidence>
<name>A0A517STB1_9BACT</name>
<accession>A0A517STB1</accession>
<dbReference type="RefSeq" id="WP_419188290.1">
    <property type="nucleotide sequence ID" value="NZ_CP036272.1"/>
</dbReference>
<organism evidence="8 9">
    <name type="scientific">Stieleria bergensis</name>
    <dbReference type="NCBI Taxonomy" id="2528025"/>
    <lineage>
        <taxon>Bacteria</taxon>
        <taxon>Pseudomonadati</taxon>
        <taxon>Planctomycetota</taxon>
        <taxon>Planctomycetia</taxon>
        <taxon>Pirellulales</taxon>
        <taxon>Pirellulaceae</taxon>
        <taxon>Stieleria</taxon>
    </lineage>
</organism>
<dbReference type="GO" id="GO:0004065">
    <property type="term" value="F:arylsulfatase activity"/>
    <property type="evidence" value="ECO:0007669"/>
    <property type="project" value="UniProtKB-EC"/>
</dbReference>
<dbReference type="PANTHER" id="PTHR42693">
    <property type="entry name" value="ARYLSULFATASE FAMILY MEMBER"/>
    <property type="match status" value="1"/>
</dbReference>
<feature type="domain" description="Sulfatase N-terminal" evidence="7">
    <location>
        <begin position="57"/>
        <end position="367"/>
    </location>
</feature>
<protein>
    <submittedName>
        <fullName evidence="8">Arylsulfatase</fullName>
        <ecNumber evidence="8">3.1.6.1</ecNumber>
    </submittedName>
</protein>
<keyword evidence="6" id="KW-0106">Calcium</keyword>
<evidence type="ECO:0000313" key="9">
    <source>
        <dbReference type="Proteomes" id="UP000315003"/>
    </source>
</evidence>
<dbReference type="AlphaFoldDB" id="A0A517STB1"/>
<evidence type="ECO:0000256" key="1">
    <source>
        <dbReference type="ARBA" id="ARBA00001913"/>
    </source>
</evidence>
<evidence type="ECO:0000256" key="6">
    <source>
        <dbReference type="ARBA" id="ARBA00022837"/>
    </source>
</evidence>
<keyword evidence="3" id="KW-0479">Metal-binding</keyword>
<reference evidence="8 9" key="1">
    <citation type="submission" date="2019-02" db="EMBL/GenBank/DDBJ databases">
        <title>Deep-cultivation of Planctomycetes and their phenomic and genomic characterization uncovers novel biology.</title>
        <authorList>
            <person name="Wiegand S."/>
            <person name="Jogler M."/>
            <person name="Boedeker C."/>
            <person name="Pinto D."/>
            <person name="Vollmers J."/>
            <person name="Rivas-Marin E."/>
            <person name="Kohn T."/>
            <person name="Peeters S.H."/>
            <person name="Heuer A."/>
            <person name="Rast P."/>
            <person name="Oberbeckmann S."/>
            <person name="Bunk B."/>
            <person name="Jeske O."/>
            <person name="Meyerdierks A."/>
            <person name="Storesund J.E."/>
            <person name="Kallscheuer N."/>
            <person name="Luecker S."/>
            <person name="Lage O.M."/>
            <person name="Pohl T."/>
            <person name="Merkel B.J."/>
            <person name="Hornburger P."/>
            <person name="Mueller R.-W."/>
            <person name="Bruemmer F."/>
            <person name="Labrenz M."/>
            <person name="Spormann A.M."/>
            <person name="Op den Camp H."/>
            <person name="Overmann J."/>
            <person name="Amann R."/>
            <person name="Jetten M.S.M."/>
            <person name="Mascher T."/>
            <person name="Medema M.H."/>
            <person name="Devos D.P."/>
            <person name="Kaster A.-K."/>
            <person name="Ovreas L."/>
            <person name="Rohde M."/>
            <person name="Galperin M.Y."/>
            <person name="Jogler C."/>
        </authorList>
    </citation>
    <scope>NUCLEOTIDE SEQUENCE [LARGE SCALE GENOMIC DNA]</scope>
    <source>
        <strain evidence="8 9">SV_7m_r</strain>
    </source>
</reference>
<gene>
    <name evidence="8" type="primary">atsA_25</name>
    <name evidence="8" type="ORF">SV7mr_18640</name>
</gene>
<dbReference type="Proteomes" id="UP000315003">
    <property type="component" value="Chromosome"/>
</dbReference>
<dbReference type="Pfam" id="PF00884">
    <property type="entry name" value="Sulfatase"/>
    <property type="match status" value="1"/>
</dbReference>